<gene>
    <name evidence="3" type="ORF">M8330_00025</name>
</gene>
<dbReference type="RefSeq" id="WP_250051708.1">
    <property type="nucleotide sequence ID" value="NZ_JAMJPH010000003.1"/>
</dbReference>
<reference evidence="3" key="1">
    <citation type="submission" date="2022-05" db="EMBL/GenBank/DDBJ databases">
        <authorList>
            <person name="Tuo L."/>
        </authorList>
    </citation>
    <scope>NUCLEOTIDE SEQUENCE</scope>
    <source>
        <strain evidence="3">BSK12Z-4</strain>
    </source>
</reference>
<dbReference type="AlphaFoldDB" id="A0A9X2D3L1"/>
<dbReference type="InterPro" id="IPR011576">
    <property type="entry name" value="Pyridox_Oxase_N"/>
</dbReference>
<keyword evidence="4" id="KW-1185">Reference proteome</keyword>
<organism evidence="3 4">
    <name type="scientific">Nocardioides bruguierae</name>
    <dbReference type="NCBI Taxonomy" id="2945102"/>
    <lineage>
        <taxon>Bacteria</taxon>
        <taxon>Bacillati</taxon>
        <taxon>Actinomycetota</taxon>
        <taxon>Actinomycetes</taxon>
        <taxon>Propionibacteriales</taxon>
        <taxon>Nocardioidaceae</taxon>
        <taxon>Nocardioides</taxon>
    </lineage>
</organism>
<sequence length="141" mass="15979">MSKLPFPDDVRAFLSRPNPAVMATLRKSGAPITVATWYLLEDDDRVLLTLDDTRTRLQHLKRDPRIALTVTDPENWYTHVSFQGEVVEIASDTGLAGANKVSQHYTGHDYPDQVSPRTNVWVRISDWHGWGAHKDDLSKRG</sequence>
<dbReference type="GO" id="GO:0016627">
    <property type="term" value="F:oxidoreductase activity, acting on the CH-CH group of donors"/>
    <property type="evidence" value="ECO:0007669"/>
    <property type="project" value="TreeGrafter"/>
</dbReference>
<dbReference type="NCBIfam" id="TIGR03618">
    <property type="entry name" value="Rv1155_F420"/>
    <property type="match status" value="1"/>
</dbReference>
<dbReference type="EMBL" id="JAMOIL010000001">
    <property type="protein sequence ID" value="MCM0618673.1"/>
    <property type="molecule type" value="Genomic_DNA"/>
</dbReference>
<dbReference type="Gene3D" id="2.30.110.10">
    <property type="entry name" value="Electron Transport, Fmn-binding Protein, Chain A"/>
    <property type="match status" value="1"/>
</dbReference>
<dbReference type="PANTHER" id="PTHR35176">
    <property type="entry name" value="HEME OXYGENASE HI_0854-RELATED"/>
    <property type="match status" value="1"/>
</dbReference>
<dbReference type="GO" id="GO:0070967">
    <property type="term" value="F:coenzyme F420 binding"/>
    <property type="evidence" value="ECO:0007669"/>
    <property type="project" value="TreeGrafter"/>
</dbReference>
<dbReference type="InterPro" id="IPR012349">
    <property type="entry name" value="Split_barrel_FMN-bd"/>
</dbReference>
<feature type="domain" description="Pyridoxamine 5'-phosphate oxidase N-terminal" evidence="2">
    <location>
        <begin position="7"/>
        <end position="130"/>
    </location>
</feature>
<protein>
    <submittedName>
        <fullName evidence="3">TIGR03618 family F420-dependent PPOX class oxidoreductase</fullName>
    </submittedName>
</protein>
<dbReference type="InterPro" id="IPR052019">
    <property type="entry name" value="F420H2_bilvrd_red/Heme_oxyg"/>
</dbReference>
<evidence type="ECO:0000259" key="2">
    <source>
        <dbReference type="Pfam" id="PF01243"/>
    </source>
</evidence>
<dbReference type="Proteomes" id="UP001139485">
    <property type="component" value="Unassembled WGS sequence"/>
</dbReference>
<dbReference type="PANTHER" id="PTHR35176:SF6">
    <property type="entry name" value="HEME OXYGENASE HI_0854-RELATED"/>
    <property type="match status" value="1"/>
</dbReference>
<dbReference type="InterPro" id="IPR019920">
    <property type="entry name" value="F420-binding_dom_put"/>
</dbReference>
<name>A0A9X2D3L1_9ACTN</name>
<accession>A0A9X2D3L1</accession>
<dbReference type="SUPFAM" id="SSF50475">
    <property type="entry name" value="FMN-binding split barrel"/>
    <property type="match status" value="1"/>
</dbReference>
<keyword evidence="1" id="KW-0560">Oxidoreductase</keyword>
<dbReference type="GO" id="GO:0005829">
    <property type="term" value="C:cytosol"/>
    <property type="evidence" value="ECO:0007669"/>
    <property type="project" value="TreeGrafter"/>
</dbReference>
<proteinExistence type="predicted"/>
<comment type="caution">
    <text evidence="3">The sequence shown here is derived from an EMBL/GenBank/DDBJ whole genome shotgun (WGS) entry which is preliminary data.</text>
</comment>
<evidence type="ECO:0000313" key="4">
    <source>
        <dbReference type="Proteomes" id="UP001139485"/>
    </source>
</evidence>
<evidence type="ECO:0000256" key="1">
    <source>
        <dbReference type="ARBA" id="ARBA00023002"/>
    </source>
</evidence>
<evidence type="ECO:0000313" key="3">
    <source>
        <dbReference type="EMBL" id="MCM0618673.1"/>
    </source>
</evidence>
<dbReference type="Pfam" id="PF01243">
    <property type="entry name" value="PNPOx_N"/>
    <property type="match status" value="1"/>
</dbReference>